<feature type="compositionally biased region" description="Polar residues" evidence="1">
    <location>
        <begin position="167"/>
        <end position="181"/>
    </location>
</feature>
<reference evidence="4" key="2">
    <citation type="submission" date="2020-04" db="EMBL/GenBank/DDBJ databases">
        <authorList>
            <consortium name="NCBI Genome Project"/>
        </authorList>
    </citation>
    <scope>NUCLEOTIDE SEQUENCE</scope>
    <source>
        <strain evidence="4">CBS 304.34</strain>
    </source>
</reference>
<dbReference type="EMBL" id="MU003723">
    <property type="protein sequence ID" value="KAF2802546.1"/>
    <property type="molecule type" value="Genomic_DNA"/>
</dbReference>
<keyword evidence="3" id="KW-1185">Reference proteome</keyword>
<dbReference type="Proteomes" id="UP000504636">
    <property type="component" value="Unplaced"/>
</dbReference>
<name>A0A6A6Y156_9PEZI</name>
<dbReference type="RefSeq" id="XP_033569510.1">
    <property type="nucleotide sequence ID" value="XM_033726274.1"/>
</dbReference>
<reference evidence="2 4" key="1">
    <citation type="journal article" date="2020" name="Stud. Mycol.">
        <title>101 Dothideomycetes genomes: a test case for predicting lifestyles and emergence of pathogens.</title>
        <authorList>
            <person name="Haridas S."/>
            <person name="Albert R."/>
            <person name="Binder M."/>
            <person name="Bloem J."/>
            <person name="Labutti K."/>
            <person name="Salamov A."/>
            <person name="Andreopoulos B."/>
            <person name="Baker S."/>
            <person name="Barry K."/>
            <person name="Bills G."/>
            <person name="Bluhm B."/>
            <person name="Cannon C."/>
            <person name="Castanera R."/>
            <person name="Culley D."/>
            <person name="Daum C."/>
            <person name="Ezra D."/>
            <person name="Gonzalez J."/>
            <person name="Henrissat B."/>
            <person name="Kuo A."/>
            <person name="Liang C."/>
            <person name="Lipzen A."/>
            <person name="Lutzoni F."/>
            <person name="Magnuson J."/>
            <person name="Mondo S."/>
            <person name="Nolan M."/>
            <person name="Ohm R."/>
            <person name="Pangilinan J."/>
            <person name="Park H.-J."/>
            <person name="Ramirez L."/>
            <person name="Alfaro M."/>
            <person name="Sun H."/>
            <person name="Tritt A."/>
            <person name="Yoshinaga Y."/>
            <person name="Zwiers L.-H."/>
            <person name="Turgeon B."/>
            <person name="Goodwin S."/>
            <person name="Spatafora J."/>
            <person name="Crous P."/>
            <person name="Grigoriev I."/>
        </authorList>
    </citation>
    <scope>NUCLEOTIDE SEQUENCE</scope>
    <source>
        <strain evidence="2 4">CBS 304.34</strain>
    </source>
</reference>
<evidence type="ECO:0000313" key="2">
    <source>
        <dbReference type="EMBL" id="KAF2802546.1"/>
    </source>
</evidence>
<evidence type="ECO:0000256" key="1">
    <source>
        <dbReference type="SAM" id="MobiDB-lite"/>
    </source>
</evidence>
<reference evidence="4" key="3">
    <citation type="submission" date="2025-04" db="UniProtKB">
        <authorList>
            <consortium name="RefSeq"/>
        </authorList>
    </citation>
    <scope>IDENTIFICATION</scope>
    <source>
        <strain evidence="4">CBS 304.34</strain>
    </source>
</reference>
<evidence type="ECO:0000313" key="4">
    <source>
        <dbReference type="RefSeq" id="XP_033569510.1"/>
    </source>
</evidence>
<accession>A0A6A6Y156</accession>
<protein>
    <submittedName>
        <fullName evidence="2 4">Uncharacterized protein</fullName>
    </submittedName>
</protein>
<dbReference type="GeneID" id="54467167"/>
<proteinExistence type="predicted"/>
<evidence type="ECO:0000313" key="3">
    <source>
        <dbReference type="Proteomes" id="UP000504636"/>
    </source>
</evidence>
<dbReference type="AlphaFoldDB" id="A0A6A6Y156"/>
<sequence length="382" mass="43326">MSQAKAISTSQKFVALNLPADLYSTVRSALQLWRNFETTEARLEPKRQKAFWEEQKLYVVILRSERRLDDFEERIGGREAEVSAEDSRERENLEAVAIQNRKDRAALKTEIARLEHLIQQARIAWEKAQVDVNAALEDFFLSPEFLAARSPEEIAIADTHEGYQPVRRQTSEGVSRESQTAKIPLGQATENLSEKRRKLWLAEKRLQDHKEIYERDLRDCVKAPDDRPVDDLKTGFDLSYLARGGKLARELQEAEAELQSAKKDAKAVGVWVPADQDSQFGDHPEDGYSENDERTWVMDVDRSKIESWMDVDEALLSPECPGTPPEIDDILFDPHKPVDSVSAAAKGSDRRRIDKYNQILGRYGARFSDSSSTSSMGSGSRG</sequence>
<feature type="region of interest" description="Disordered" evidence="1">
    <location>
        <begin position="159"/>
        <end position="188"/>
    </location>
</feature>
<gene>
    <name evidence="2 4" type="ORF">BDZ99DRAFT_527567</name>
</gene>
<organism evidence="2">
    <name type="scientific">Mytilinidion resinicola</name>
    <dbReference type="NCBI Taxonomy" id="574789"/>
    <lineage>
        <taxon>Eukaryota</taxon>
        <taxon>Fungi</taxon>
        <taxon>Dikarya</taxon>
        <taxon>Ascomycota</taxon>
        <taxon>Pezizomycotina</taxon>
        <taxon>Dothideomycetes</taxon>
        <taxon>Pleosporomycetidae</taxon>
        <taxon>Mytilinidiales</taxon>
        <taxon>Mytilinidiaceae</taxon>
        <taxon>Mytilinidion</taxon>
    </lineage>
</organism>
<dbReference type="OrthoDB" id="5391053at2759"/>